<feature type="binding site" evidence="12 14">
    <location>
        <position position="202"/>
    </location>
    <ligand>
        <name>ATP</name>
        <dbReference type="ChEBI" id="CHEBI:30616"/>
    </ligand>
</feature>
<comment type="similarity">
    <text evidence="3 12 15">Belongs to the phosphoglycerate kinase family.</text>
</comment>
<dbReference type="GO" id="GO:0006094">
    <property type="term" value="P:gluconeogenesis"/>
    <property type="evidence" value="ECO:0007669"/>
    <property type="project" value="TreeGrafter"/>
</dbReference>
<evidence type="ECO:0000256" key="9">
    <source>
        <dbReference type="ARBA" id="ARBA00022777"/>
    </source>
</evidence>
<evidence type="ECO:0000256" key="13">
    <source>
        <dbReference type="PIRSR" id="PIRSR000724-1"/>
    </source>
</evidence>
<organism evidence="16 17">
    <name type="scientific">Borreliella japonica</name>
    <name type="common">Borrelia japonica</name>
    <dbReference type="NCBI Taxonomy" id="34095"/>
    <lineage>
        <taxon>Bacteria</taxon>
        <taxon>Pseudomonadati</taxon>
        <taxon>Spirochaetota</taxon>
        <taxon>Spirochaetia</taxon>
        <taxon>Spirochaetales</taxon>
        <taxon>Borreliaceae</taxon>
        <taxon>Borreliella</taxon>
    </lineage>
</organism>
<evidence type="ECO:0000256" key="7">
    <source>
        <dbReference type="ARBA" id="ARBA00022679"/>
    </source>
</evidence>
<feature type="binding site" evidence="12">
    <location>
        <position position="119"/>
    </location>
    <ligand>
        <name>substrate</name>
    </ligand>
</feature>
<keyword evidence="12" id="KW-0963">Cytoplasm</keyword>
<feature type="binding site" evidence="13">
    <location>
        <position position="119"/>
    </location>
    <ligand>
        <name>(2R)-3-phosphoglycerate</name>
        <dbReference type="ChEBI" id="CHEBI:58272"/>
    </ligand>
</feature>
<dbReference type="GO" id="GO:0005524">
    <property type="term" value="F:ATP binding"/>
    <property type="evidence" value="ECO:0007669"/>
    <property type="project" value="UniProtKB-KW"/>
</dbReference>
<keyword evidence="9 12" id="KW-0418">Kinase</keyword>
<feature type="binding site" evidence="12 13">
    <location>
        <begin position="60"/>
        <end position="63"/>
    </location>
    <ligand>
        <name>substrate</name>
    </ligand>
</feature>
<dbReference type="GO" id="GO:0005829">
    <property type="term" value="C:cytosol"/>
    <property type="evidence" value="ECO:0007669"/>
    <property type="project" value="TreeGrafter"/>
</dbReference>
<dbReference type="EMBL" id="FMTE01000004">
    <property type="protein sequence ID" value="SCW36579.1"/>
    <property type="molecule type" value="Genomic_DNA"/>
</dbReference>
<dbReference type="GO" id="GO:0006096">
    <property type="term" value="P:glycolytic process"/>
    <property type="evidence" value="ECO:0007669"/>
    <property type="project" value="UniProtKB-UniRule"/>
</dbReference>
<dbReference type="Gene3D" id="3.40.50.1260">
    <property type="entry name" value="Phosphoglycerate kinase, N-terminal domain"/>
    <property type="match status" value="2"/>
</dbReference>
<feature type="binding site" evidence="12 14">
    <location>
        <begin position="350"/>
        <end position="353"/>
    </location>
    <ligand>
        <name>ATP</name>
        <dbReference type="ChEBI" id="CHEBI:30616"/>
    </ligand>
</feature>
<name>A0A1G4PX38_BORJA</name>
<comment type="catalytic activity">
    <reaction evidence="1 12 15">
        <text>(2R)-3-phosphoglycerate + ATP = (2R)-3-phospho-glyceroyl phosphate + ADP</text>
        <dbReference type="Rhea" id="RHEA:14801"/>
        <dbReference type="ChEBI" id="CHEBI:30616"/>
        <dbReference type="ChEBI" id="CHEBI:57604"/>
        <dbReference type="ChEBI" id="CHEBI:58272"/>
        <dbReference type="ChEBI" id="CHEBI:456216"/>
        <dbReference type="EC" id="2.7.2.3"/>
    </reaction>
</comment>
<comment type="pathway">
    <text evidence="2 12">Carbohydrate degradation; glycolysis; pyruvate from D-glyceraldehyde 3-phosphate: step 2/5.</text>
</comment>
<evidence type="ECO:0000256" key="2">
    <source>
        <dbReference type="ARBA" id="ARBA00004838"/>
    </source>
</evidence>
<dbReference type="FunFam" id="3.40.50.1260:FF:000006">
    <property type="entry name" value="Phosphoglycerate kinase"/>
    <property type="match status" value="1"/>
</dbReference>
<dbReference type="UniPathway" id="UPA00109">
    <property type="reaction ID" value="UER00185"/>
</dbReference>
<comment type="subunit">
    <text evidence="4 12">Monomer.</text>
</comment>
<feature type="binding site" evidence="13">
    <location>
        <position position="37"/>
    </location>
    <ligand>
        <name>(2R)-3-phosphoglycerate</name>
        <dbReference type="ChEBI" id="CHEBI:58272"/>
    </ligand>
</feature>
<dbReference type="EC" id="2.7.2.3" evidence="5 12"/>
<feature type="binding site" evidence="12">
    <location>
        <position position="37"/>
    </location>
    <ligand>
        <name>substrate</name>
    </ligand>
</feature>
<dbReference type="InterPro" id="IPR015824">
    <property type="entry name" value="Phosphoglycerate_kinase_N"/>
</dbReference>
<dbReference type="Pfam" id="PF00162">
    <property type="entry name" value="PGK"/>
    <property type="match status" value="1"/>
</dbReference>
<evidence type="ECO:0000256" key="3">
    <source>
        <dbReference type="ARBA" id="ARBA00008982"/>
    </source>
</evidence>
<dbReference type="Proteomes" id="UP000199262">
    <property type="component" value="Unassembled WGS sequence"/>
</dbReference>
<reference evidence="17" key="1">
    <citation type="submission" date="2016-10" db="EMBL/GenBank/DDBJ databases">
        <authorList>
            <person name="Varghese N."/>
            <person name="Submissions S."/>
        </authorList>
    </citation>
    <scope>NUCLEOTIDE SEQUENCE [LARGE SCALE GENOMIC DNA]</scope>
    <source>
        <strain evidence="17">ATCC 51557</strain>
    </source>
</reference>
<dbReference type="FunFam" id="3.40.50.1260:FF:000003">
    <property type="entry name" value="Phosphoglycerate kinase"/>
    <property type="match status" value="1"/>
</dbReference>
<evidence type="ECO:0000256" key="6">
    <source>
        <dbReference type="ARBA" id="ARBA00016471"/>
    </source>
</evidence>
<dbReference type="PANTHER" id="PTHR11406:SF23">
    <property type="entry name" value="PHOSPHOGLYCERATE KINASE 1, CHLOROPLASTIC-RELATED"/>
    <property type="match status" value="1"/>
</dbReference>
<dbReference type="SUPFAM" id="SSF53748">
    <property type="entry name" value="Phosphoglycerate kinase"/>
    <property type="match status" value="1"/>
</dbReference>
<feature type="binding site" evidence="12">
    <location>
        <position position="152"/>
    </location>
    <ligand>
        <name>substrate</name>
    </ligand>
</feature>
<keyword evidence="8 12" id="KW-0547">Nucleotide-binding</keyword>
<keyword evidence="11 12" id="KW-0324">Glycolysis</keyword>
<dbReference type="CDD" id="cd00318">
    <property type="entry name" value="Phosphoglycerate_kinase"/>
    <property type="match status" value="1"/>
</dbReference>
<keyword evidence="10 12" id="KW-0067">ATP-binding</keyword>
<dbReference type="PIRSF" id="PIRSF000724">
    <property type="entry name" value="Pgk"/>
    <property type="match status" value="1"/>
</dbReference>
<feature type="binding site" evidence="12 13">
    <location>
        <begin position="22"/>
        <end position="24"/>
    </location>
    <ligand>
        <name>substrate</name>
    </ligand>
</feature>
<evidence type="ECO:0000256" key="15">
    <source>
        <dbReference type="RuleBase" id="RU000532"/>
    </source>
</evidence>
<gene>
    <name evidence="12" type="primary">pgk</name>
    <name evidence="16" type="ORF">SAMN02983004_00795</name>
</gene>
<evidence type="ECO:0000256" key="12">
    <source>
        <dbReference type="HAMAP-Rule" id="MF_00145"/>
    </source>
</evidence>
<evidence type="ECO:0000256" key="11">
    <source>
        <dbReference type="ARBA" id="ARBA00023152"/>
    </source>
</evidence>
<dbReference type="GO" id="GO:0043531">
    <property type="term" value="F:ADP binding"/>
    <property type="evidence" value="ECO:0007669"/>
    <property type="project" value="TreeGrafter"/>
</dbReference>
<dbReference type="HAMAP" id="MF_00145">
    <property type="entry name" value="Phosphoglyc_kinase"/>
    <property type="match status" value="1"/>
</dbReference>
<dbReference type="RefSeq" id="WP_091973169.1">
    <property type="nucleotide sequence ID" value="NZ_CP124066.1"/>
</dbReference>
<comment type="subcellular location">
    <subcellularLocation>
        <location evidence="12">Cytoplasm</location>
    </subcellularLocation>
</comment>
<dbReference type="PRINTS" id="PR00477">
    <property type="entry name" value="PHGLYCKINASE"/>
</dbReference>
<keyword evidence="17" id="KW-1185">Reference proteome</keyword>
<evidence type="ECO:0000313" key="16">
    <source>
        <dbReference type="EMBL" id="SCW36579.1"/>
    </source>
</evidence>
<dbReference type="GO" id="GO:0004618">
    <property type="term" value="F:phosphoglycerate kinase activity"/>
    <property type="evidence" value="ECO:0007669"/>
    <property type="project" value="UniProtKB-UniRule"/>
</dbReference>
<sequence>MSIKTVKDFNSFAGKRALVRCDFNVPLKEGSISDDTRIKAALPTIEYLKERGARIVLVSHLGRPEGKKNLKYSLKPIANRLSELLGQDVKMLSDCIGSEIVNNTLQMKDGDVALLENVRFYAEEEKNDKSFAKKLSENGDVFVNDAFGAAHRAHASTVGVSDYLPSVGGFLMEKEDKFLGEVLKNPERPFVSIIGGSKVSSKIGVLESLLSKSNVVVIGGGMAYTFLHSKGYSIGKSLLEIEYIDIASSFLKKAKELGVEVILPLDHVVADDFNKNSTPEYIDSFNIPENKIGMDVGVNTLKEIEKVVKTAKTVIWNGPLGVFEFDSFSKGTAKVAEMVASCLGLTIVGGGDSVAAVNKFSLSDKITHVSTGGGASLEYLEGKILPGIKVLEK</sequence>
<evidence type="ECO:0000256" key="14">
    <source>
        <dbReference type="PIRSR" id="PIRSR000724-2"/>
    </source>
</evidence>
<accession>A0A1G4PX38</accession>
<evidence type="ECO:0000256" key="8">
    <source>
        <dbReference type="ARBA" id="ARBA00022741"/>
    </source>
</evidence>
<dbReference type="InterPro" id="IPR036043">
    <property type="entry name" value="Phosphoglycerate_kinase_sf"/>
</dbReference>
<dbReference type="OrthoDB" id="9808460at2"/>
<evidence type="ECO:0000256" key="1">
    <source>
        <dbReference type="ARBA" id="ARBA00000642"/>
    </source>
</evidence>
<evidence type="ECO:0000256" key="10">
    <source>
        <dbReference type="ARBA" id="ARBA00022840"/>
    </source>
</evidence>
<dbReference type="PANTHER" id="PTHR11406">
    <property type="entry name" value="PHOSPHOGLYCERATE KINASE"/>
    <property type="match status" value="1"/>
</dbReference>
<proteinExistence type="inferred from homology"/>
<dbReference type="InterPro" id="IPR001576">
    <property type="entry name" value="Phosphoglycerate_kinase"/>
</dbReference>
<feature type="binding site" evidence="12">
    <location>
        <position position="293"/>
    </location>
    <ligand>
        <name>ATP</name>
        <dbReference type="ChEBI" id="CHEBI:30616"/>
    </ligand>
</feature>
<evidence type="ECO:0000313" key="17">
    <source>
        <dbReference type="Proteomes" id="UP000199262"/>
    </source>
</evidence>
<feature type="binding site" evidence="12 14">
    <location>
        <position position="324"/>
    </location>
    <ligand>
        <name>ATP</name>
        <dbReference type="ChEBI" id="CHEBI:30616"/>
    </ligand>
</feature>
<keyword evidence="7 12" id="KW-0808">Transferase</keyword>
<evidence type="ECO:0000256" key="4">
    <source>
        <dbReference type="ARBA" id="ARBA00011245"/>
    </source>
</evidence>
<feature type="binding site" evidence="13">
    <location>
        <position position="152"/>
    </location>
    <ligand>
        <name>(2R)-3-phosphoglycerate</name>
        <dbReference type="ChEBI" id="CHEBI:58272"/>
    </ligand>
</feature>
<protein>
    <recommendedName>
        <fullName evidence="6 12">Phosphoglycerate kinase</fullName>
        <ecNumber evidence="5 12">2.7.2.3</ecNumber>
    </recommendedName>
</protein>
<dbReference type="AlphaFoldDB" id="A0A1G4PX38"/>
<evidence type="ECO:0000256" key="5">
    <source>
        <dbReference type="ARBA" id="ARBA00013061"/>
    </source>
</evidence>